<sequence>MATGTQAWRRREIALLISLAVGLSGCGGGGGNSNVRGASAAPTPTPTPSPAPSPSPSSNVPTPPIDAQLSLTNTYAAHNQGYTGAGVTIGVVDSGINPSNAALVGRVGTEYIDVDPSTNNVNIPDVVGHGTWVSQIAAGTSFAQFAGGIAPGASLVSARIIDDSAPDDNGSTPPAQVTGSDATPLGQVNQQLITSGVQIMNNSWGGISWSSSDTATTTAFDQAYAPFVEQHNGLVVFAAGNDSQANPSTIASLPTVANDANLQKGWLVAVALNSNSPTQLDSYSNKCGIAYAYCLAAPGDVIVLDKNTTTSTTNPTYYIVEGTSFAAPAVSGAAALVWQAYPYFSNYLVQQTLLGTATPLGGSQPNTTFGWGVLNVGAAVNGPEQFAWGDVEVGFNGSSSWNNPISGAGGLIMDGPGTLNLTKASTYLGNTTVNGGTLNAVSLLSGSTSAVTVNNGTLNAGSTFAGSTVVNGGSLNATTSVGVNTGIEVTGGSLNSPQVTANLTTVNGGTLNTTSLVSSVNIGSGGTLAFTGSSGSLIPLISGNVTSQGTVVVGSTNLSMTGNYTQNGGRLAVPLGSAMQVTGSVTLQNSPQLYVYGADSGYVVSSHTVVLSATQGFSGAFNSTVGTPSSVTLQASIGYDANTDAYLNVQQVNLQKITGLPYSAATYAAAGQVQSAFNAINSAIQSGAQPLPSSFVSGAAAIQQSQTTAALQQSLNSLSGQMYAASAAMTFEAIDADTRALSDRFDSLLDNPQALDRKQDFQSWSQNLGYQGNFSRSGYDGLGFQLNGSMVGGDRMLGNGTVLGYAISHSQGLGNLQQSADQGYSRALEGMLYGGIVQGNWYAMGRFGVGSDWQNTRRELLLGNQTAGVGSFSNGSYDVAYSESGYRFNAGKWKFTPYANLQYAYVERDGFNELGGDGFGLNSSSQTIQRWQAGIGFRGSREWKLPDGSSLNLQGHFLWQDAFATHGVVPTASFAALQQFMPVNGIGLSRYGSIAGVSLNWRFSARSQLSLGADQYNAQREHATMGTVNYSLMF</sequence>
<dbReference type="Gene3D" id="3.40.50.200">
    <property type="entry name" value="Peptidase S8/S53 domain"/>
    <property type="match status" value="1"/>
</dbReference>
<dbReference type="InterPro" id="IPR036852">
    <property type="entry name" value="Peptidase_S8/S53_dom_sf"/>
</dbReference>
<keyword evidence="10" id="KW-1185">Reference proteome</keyword>
<keyword evidence="5 6" id="KW-0720">Serine protease</keyword>
<dbReference type="RefSeq" id="WP_188794893.1">
    <property type="nucleotide sequence ID" value="NZ_BMJA01000002.1"/>
</dbReference>
<evidence type="ECO:0000256" key="1">
    <source>
        <dbReference type="ARBA" id="ARBA00011073"/>
    </source>
</evidence>
<feature type="domain" description="Autotransporter" evidence="8">
    <location>
        <begin position="756"/>
        <end position="1034"/>
    </location>
</feature>
<dbReference type="InterPro" id="IPR034061">
    <property type="entry name" value="Peptidases_S8_Autotransporter"/>
</dbReference>
<evidence type="ECO:0000313" key="10">
    <source>
        <dbReference type="Proteomes" id="UP000620046"/>
    </source>
</evidence>
<dbReference type="InterPro" id="IPR005546">
    <property type="entry name" value="Autotransporte_beta"/>
</dbReference>
<evidence type="ECO:0000256" key="7">
    <source>
        <dbReference type="SAM" id="MobiDB-lite"/>
    </source>
</evidence>
<protein>
    <submittedName>
        <fullName evidence="9">Serine protease</fullName>
    </submittedName>
</protein>
<organism evidence="9 10">
    <name type="scientific">Dyella nitratireducens</name>
    <dbReference type="NCBI Taxonomy" id="1849580"/>
    <lineage>
        <taxon>Bacteria</taxon>
        <taxon>Pseudomonadati</taxon>
        <taxon>Pseudomonadota</taxon>
        <taxon>Gammaproteobacteria</taxon>
        <taxon>Lysobacterales</taxon>
        <taxon>Rhodanobacteraceae</taxon>
        <taxon>Dyella</taxon>
    </lineage>
</organism>
<dbReference type="Pfam" id="PF00082">
    <property type="entry name" value="Peptidase_S8"/>
    <property type="match status" value="1"/>
</dbReference>
<dbReference type="PROSITE" id="PS51892">
    <property type="entry name" value="SUBTILASE"/>
    <property type="match status" value="1"/>
</dbReference>
<dbReference type="Gene3D" id="2.40.128.130">
    <property type="entry name" value="Autotransporter beta-domain"/>
    <property type="match status" value="1"/>
</dbReference>
<dbReference type="PRINTS" id="PR00723">
    <property type="entry name" value="SUBTILISIN"/>
</dbReference>
<evidence type="ECO:0000256" key="4">
    <source>
        <dbReference type="ARBA" id="ARBA00022801"/>
    </source>
</evidence>
<evidence type="ECO:0000256" key="6">
    <source>
        <dbReference type="PROSITE-ProRule" id="PRU01240"/>
    </source>
</evidence>
<dbReference type="SUPFAM" id="SSF103515">
    <property type="entry name" value="Autotransporter"/>
    <property type="match status" value="1"/>
</dbReference>
<name>A0ABQ1G4V3_9GAMM</name>
<evidence type="ECO:0000313" key="9">
    <source>
        <dbReference type="EMBL" id="GGA37140.1"/>
    </source>
</evidence>
<dbReference type="InterPro" id="IPR036709">
    <property type="entry name" value="Autotransporte_beta_dom_sf"/>
</dbReference>
<dbReference type="NCBIfam" id="TIGR02601">
    <property type="entry name" value="autotrns_rpt"/>
    <property type="match status" value="1"/>
</dbReference>
<comment type="similarity">
    <text evidence="1 6">Belongs to the peptidase S8 family.</text>
</comment>
<evidence type="ECO:0000259" key="8">
    <source>
        <dbReference type="PROSITE" id="PS51208"/>
    </source>
</evidence>
<dbReference type="InterPro" id="IPR023828">
    <property type="entry name" value="Peptidase_S8_Ser-AS"/>
</dbReference>
<accession>A0ABQ1G4V3</accession>
<dbReference type="GO" id="GO:0006508">
    <property type="term" value="P:proteolysis"/>
    <property type="evidence" value="ECO:0007669"/>
    <property type="project" value="UniProtKB-KW"/>
</dbReference>
<dbReference type="InterPro" id="IPR015500">
    <property type="entry name" value="Peptidase_S8_subtilisin-rel"/>
</dbReference>
<dbReference type="PANTHER" id="PTHR43806">
    <property type="entry name" value="PEPTIDASE S8"/>
    <property type="match status" value="1"/>
</dbReference>
<evidence type="ECO:0000256" key="5">
    <source>
        <dbReference type="ARBA" id="ARBA00022825"/>
    </source>
</evidence>
<keyword evidence="3" id="KW-0732">Signal</keyword>
<gene>
    <name evidence="9" type="ORF">GCM10010981_27830</name>
</gene>
<dbReference type="PANTHER" id="PTHR43806:SF11">
    <property type="entry name" value="CEREVISIN-RELATED"/>
    <property type="match status" value="1"/>
</dbReference>
<evidence type="ECO:0000256" key="3">
    <source>
        <dbReference type="ARBA" id="ARBA00022729"/>
    </source>
</evidence>
<feature type="active site" description="Charge relay system" evidence="6">
    <location>
        <position position="93"/>
    </location>
</feature>
<reference evidence="10" key="1">
    <citation type="journal article" date="2019" name="Int. J. Syst. Evol. Microbiol.">
        <title>The Global Catalogue of Microorganisms (GCM) 10K type strain sequencing project: providing services to taxonomists for standard genome sequencing and annotation.</title>
        <authorList>
            <consortium name="The Broad Institute Genomics Platform"/>
            <consortium name="The Broad Institute Genome Sequencing Center for Infectious Disease"/>
            <person name="Wu L."/>
            <person name="Ma J."/>
        </authorList>
    </citation>
    <scope>NUCLEOTIDE SEQUENCE [LARGE SCALE GENOMIC DNA]</scope>
    <source>
        <strain evidence="10">CGMCC 1.15439</strain>
    </source>
</reference>
<keyword evidence="4 6" id="KW-0378">Hydrolase</keyword>
<dbReference type="Pfam" id="PF03797">
    <property type="entry name" value="Autotransporter"/>
    <property type="match status" value="1"/>
</dbReference>
<keyword evidence="2 6" id="KW-0645">Protease</keyword>
<dbReference type="InterPro" id="IPR013425">
    <property type="entry name" value="Autotrns_rpt"/>
</dbReference>
<dbReference type="InterPro" id="IPR000209">
    <property type="entry name" value="Peptidase_S8/S53_dom"/>
</dbReference>
<feature type="active site" description="Charge relay system" evidence="6">
    <location>
        <position position="129"/>
    </location>
</feature>
<dbReference type="PROSITE" id="PS00138">
    <property type="entry name" value="SUBTILASE_SER"/>
    <property type="match status" value="1"/>
</dbReference>
<dbReference type="CDD" id="cd04848">
    <property type="entry name" value="Peptidases_S8_Autotransporter_serine_protease_like"/>
    <property type="match status" value="1"/>
</dbReference>
<dbReference type="SMART" id="SM00869">
    <property type="entry name" value="Autotransporter"/>
    <property type="match status" value="1"/>
</dbReference>
<dbReference type="Proteomes" id="UP000620046">
    <property type="component" value="Unassembled WGS sequence"/>
</dbReference>
<dbReference type="SUPFAM" id="SSF52743">
    <property type="entry name" value="Subtilisin-like"/>
    <property type="match status" value="1"/>
</dbReference>
<proteinExistence type="inferred from homology"/>
<dbReference type="PROSITE" id="PS51208">
    <property type="entry name" value="AUTOTRANSPORTER"/>
    <property type="match status" value="1"/>
</dbReference>
<dbReference type="InterPro" id="IPR023827">
    <property type="entry name" value="Peptidase_S8_Asp-AS"/>
</dbReference>
<feature type="region of interest" description="Disordered" evidence="7">
    <location>
        <begin position="34"/>
        <end position="67"/>
    </location>
</feature>
<evidence type="ECO:0000256" key="2">
    <source>
        <dbReference type="ARBA" id="ARBA00022670"/>
    </source>
</evidence>
<feature type="compositionally biased region" description="Polar residues" evidence="7">
    <location>
        <begin position="169"/>
        <end position="184"/>
    </location>
</feature>
<dbReference type="PROSITE" id="PS00136">
    <property type="entry name" value="SUBTILASE_ASP"/>
    <property type="match status" value="1"/>
</dbReference>
<dbReference type="GO" id="GO:0008233">
    <property type="term" value="F:peptidase activity"/>
    <property type="evidence" value="ECO:0007669"/>
    <property type="project" value="UniProtKB-KW"/>
</dbReference>
<feature type="region of interest" description="Disordered" evidence="7">
    <location>
        <begin position="162"/>
        <end position="184"/>
    </location>
</feature>
<comment type="caution">
    <text evidence="9">The sequence shown here is derived from an EMBL/GenBank/DDBJ whole genome shotgun (WGS) entry which is preliminary data.</text>
</comment>
<feature type="compositionally biased region" description="Pro residues" evidence="7">
    <location>
        <begin position="43"/>
        <end position="55"/>
    </location>
</feature>
<feature type="active site" description="Charge relay system" evidence="6">
    <location>
        <position position="324"/>
    </location>
</feature>
<dbReference type="EMBL" id="BMJA01000002">
    <property type="protein sequence ID" value="GGA37140.1"/>
    <property type="molecule type" value="Genomic_DNA"/>
</dbReference>
<dbReference type="InterPro" id="IPR050131">
    <property type="entry name" value="Peptidase_S8_subtilisin-like"/>
</dbReference>